<dbReference type="OrthoDB" id="9797779at2"/>
<keyword evidence="2" id="KW-1185">Reference proteome</keyword>
<protein>
    <submittedName>
        <fullName evidence="1">Uncharacterized protein</fullName>
    </submittedName>
</protein>
<dbReference type="PANTHER" id="PTHR30087">
    <property type="entry name" value="INNER MEMBRANE PROTEIN"/>
    <property type="match status" value="1"/>
</dbReference>
<dbReference type="Pfam" id="PF04463">
    <property type="entry name" value="2-thiour_desulf"/>
    <property type="match status" value="1"/>
</dbReference>
<dbReference type="AlphaFoldDB" id="A0A3A9K3Z1"/>
<gene>
    <name evidence="1" type="ORF">CR203_08205</name>
</gene>
<proteinExistence type="predicted"/>
<dbReference type="PANTHER" id="PTHR30087:SF1">
    <property type="entry name" value="HYPOTHETICAL CYTOSOLIC PROTEIN"/>
    <property type="match status" value="1"/>
</dbReference>
<evidence type="ECO:0000313" key="2">
    <source>
        <dbReference type="Proteomes" id="UP000281498"/>
    </source>
</evidence>
<dbReference type="Proteomes" id="UP000281498">
    <property type="component" value="Unassembled WGS sequence"/>
</dbReference>
<name>A0A3A9K3Z1_9BACI</name>
<sequence length="176" mass="18794">MILVSSCLAGLQIRNNGTHSLNNTIKELVEANKAVTICPELLGGFSTPREPAEIIGGEGDDVLAGKGRVIDRSGNDVSDLYIKGAYATLEKAKEINAEIVVLKENSPSCGSSTIYNGEFAGKKIVGNGVTSALLKRNGIQVISEEEFSEGTPFRKERLCMQVKTIAESTFEDLESG</sequence>
<organism evidence="1 2">
    <name type="scientific">Salipaludibacillus neizhouensis</name>
    <dbReference type="NCBI Taxonomy" id="885475"/>
    <lineage>
        <taxon>Bacteria</taxon>
        <taxon>Bacillati</taxon>
        <taxon>Bacillota</taxon>
        <taxon>Bacilli</taxon>
        <taxon>Bacillales</taxon>
        <taxon>Bacillaceae</taxon>
    </lineage>
</organism>
<reference evidence="1 2" key="1">
    <citation type="submission" date="2017-10" db="EMBL/GenBank/DDBJ databases">
        <title>Bacillus sp. nov., a halophilic bacterium isolated from a Keqin Lake.</title>
        <authorList>
            <person name="Wang H."/>
        </authorList>
    </citation>
    <scope>NUCLEOTIDE SEQUENCE [LARGE SCALE GENOMIC DNA]</scope>
    <source>
        <strain evidence="1 2">KCTC 13187</strain>
    </source>
</reference>
<accession>A0A3A9K3Z1</accession>
<evidence type="ECO:0000313" key="1">
    <source>
        <dbReference type="EMBL" id="RKL67347.1"/>
    </source>
</evidence>
<dbReference type="InterPro" id="IPR007553">
    <property type="entry name" value="2-thiour_desulf"/>
</dbReference>
<dbReference type="EMBL" id="PDOE01000003">
    <property type="protein sequence ID" value="RKL67347.1"/>
    <property type="molecule type" value="Genomic_DNA"/>
</dbReference>
<comment type="caution">
    <text evidence="1">The sequence shown here is derived from an EMBL/GenBank/DDBJ whole genome shotgun (WGS) entry which is preliminary data.</text>
</comment>
<dbReference type="RefSeq" id="WP_110935489.1">
    <property type="nucleotide sequence ID" value="NZ_KZ614146.1"/>
</dbReference>